<accession>A0A2A9D1A7</accession>
<keyword evidence="1" id="KW-0285">Flavoprotein</keyword>
<reference evidence="7 8" key="1">
    <citation type="submission" date="2017-10" db="EMBL/GenBank/DDBJ databases">
        <title>Sequencing the genomes of 1000 actinobacteria strains.</title>
        <authorList>
            <person name="Klenk H.-P."/>
        </authorList>
    </citation>
    <scope>NUCLEOTIDE SEQUENCE [LARGE SCALE GENOMIC DNA]</scope>
    <source>
        <strain evidence="7 8">DSM 21801</strain>
    </source>
</reference>
<evidence type="ECO:0000256" key="5">
    <source>
        <dbReference type="SAM" id="MobiDB-lite"/>
    </source>
</evidence>
<dbReference type="Proteomes" id="UP000224915">
    <property type="component" value="Unassembled WGS sequence"/>
</dbReference>
<evidence type="ECO:0000256" key="4">
    <source>
        <dbReference type="ARBA" id="ARBA00023033"/>
    </source>
</evidence>
<keyword evidence="3" id="KW-0560">Oxidoreductase</keyword>
<gene>
    <name evidence="7" type="ORF">ATL40_1758</name>
</gene>
<dbReference type="GO" id="GO:0046306">
    <property type="term" value="P:alkanesulfonate catabolic process"/>
    <property type="evidence" value="ECO:0007669"/>
    <property type="project" value="TreeGrafter"/>
</dbReference>
<keyword evidence="4 7" id="KW-0503">Monooxygenase</keyword>
<keyword evidence="2" id="KW-0288">FMN</keyword>
<dbReference type="InterPro" id="IPR050172">
    <property type="entry name" value="SsuD_RutA_monooxygenase"/>
</dbReference>
<feature type="domain" description="Luciferase-like" evidence="6">
    <location>
        <begin position="21"/>
        <end position="281"/>
    </location>
</feature>
<proteinExistence type="predicted"/>
<evidence type="ECO:0000313" key="8">
    <source>
        <dbReference type="Proteomes" id="UP000224915"/>
    </source>
</evidence>
<dbReference type="AlphaFoldDB" id="A0A2A9D1A7"/>
<evidence type="ECO:0000313" key="7">
    <source>
        <dbReference type="EMBL" id="PFG20171.1"/>
    </source>
</evidence>
<dbReference type="PANTHER" id="PTHR42847:SF4">
    <property type="entry name" value="ALKANESULFONATE MONOOXYGENASE-RELATED"/>
    <property type="match status" value="1"/>
</dbReference>
<evidence type="ECO:0000256" key="1">
    <source>
        <dbReference type="ARBA" id="ARBA00022630"/>
    </source>
</evidence>
<dbReference type="InterPro" id="IPR011251">
    <property type="entry name" value="Luciferase-like_dom"/>
</dbReference>
<dbReference type="EMBL" id="PDJD01000001">
    <property type="protein sequence ID" value="PFG20171.1"/>
    <property type="molecule type" value="Genomic_DNA"/>
</dbReference>
<sequence>MSVGTASVPTMRYGFVGSFGTVAEQVALAREVEAAGWDGYFTWDAISLGTDATWDPFALLGAVAASTERITLGALVFAVPRRSPWELARQALTVDHLSGGRLVLPMGVGVTEDRAVAGVSGRGATPHGLRERAALLDETLAILDAAAGGEPFSHAGEHYQVQDMLIAPRPVARPRVPIWPVGVWPAPKSMARAARWDGIVVQLRGERAMEEPTPDDVAALVAHLTEVRGGPEAMAGFEVVLQGQFAEQPDAAERAAAYEAAGATWWIDGRWQGPDAQPDRQRALVASGPPRT</sequence>
<protein>
    <submittedName>
        <fullName evidence="7">Alkanesulfonate monooxygenase SsuD/methylene tetrahydromethanopterin reductase-like flavin-dependent oxidoreductase (Luciferase family)</fullName>
    </submittedName>
</protein>
<name>A0A2A9D1A7_9MICO</name>
<dbReference type="Gene3D" id="3.20.20.30">
    <property type="entry name" value="Luciferase-like domain"/>
    <property type="match status" value="1"/>
</dbReference>
<organism evidence="7 8">
    <name type="scientific">Serinibacter salmoneus</name>
    <dbReference type="NCBI Taxonomy" id="556530"/>
    <lineage>
        <taxon>Bacteria</taxon>
        <taxon>Bacillati</taxon>
        <taxon>Actinomycetota</taxon>
        <taxon>Actinomycetes</taxon>
        <taxon>Micrococcales</taxon>
        <taxon>Beutenbergiaceae</taxon>
        <taxon>Serinibacter</taxon>
    </lineage>
</organism>
<comment type="caution">
    <text evidence="7">The sequence shown here is derived from an EMBL/GenBank/DDBJ whole genome shotgun (WGS) entry which is preliminary data.</text>
</comment>
<feature type="region of interest" description="Disordered" evidence="5">
    <location>
        <begin position="270"/>
        <end position="292"/>
    </location>
</feature>
<dbReference type="GO" id="GO:0008726">
    <property type="term" value="F:alkanesulfonate monooxygenase activity"/>
    <property type="evidence" value="ECO:0007669"/>
    <property type="project" value="TreeGrafter"/>
</dbReference>
<keyword evidence="8" id="KW-1185">Reference proteome</keyword>
<dbReference type="InterPro" id="IPR036661">
    <property type="entry name" value="Luciferase-like_sf"/>
</dbReference>
<evidence type="ECO:0000259" key="6">
    <source>
        <dbReference type="Pfam" id="PF00296"/>
    </source>
</evidence>
<dbReference type="SUPFAM" id="SSF51679">
    <property type="entry name" value="Bacterial luciferase-like"/>
    <property type="match status" value="1"/>
</dbReference>
<dbReference type="PANTHER" id="PTHR42847">
    <property type="entry name" value="ALKANESULFONATE MONOOXYGENASE"/>
    <property type="match status" value="1"/>
</dbReference>
<dbReference type="Pfam" id="PF00296">
    <property type="entry name" value="Bac_luciferase"/>
    <property type="match status" value="1"/>
</dbReference>
<evidence type="ECO:0000256" key="2">
    <source>
        <dbReference type="ARBA" id="ARBA00022643"/>
    </source>
</evidence>
<evidence type="ECO:0000256" key="3">
    <source>
        <dbReference type="ARBA" id="ARBA00023002"/>
    </source>
</evidence>